<dbReference type="OrthoDB" id="1706687at2"/>
<accession>A0A1Y0CNU9</accession>
<organism evidence="4 7">
    <name type="scientific">Sutcliffiella horikoshii</name>
    <dbReference type="NCBI Taxonomy" id="79883"/>
    <lineage>
        <taxon>Bacteria</taxon>
        <taxon>Bacillati</taxon>
        <taxon>Bacillota</taxon>
        <taxon>Bacilli</taxon>
        <taxon>Bacillales</taxon>
        <taxon>Bacillaceae</taxon>
        <taxon>Sutcliffiella</taxon>
    </lineage>
</organism>
<dbReference type="InterPro" id="IPR009078">
    <property type="entry name" value="Ferritin-like_SF"/>
</dbReference>
<sequence length="140" mass="16057">MDEQIKELNAFLEGEFMGIHAYEHYIKNTQDEAIKKDLQTIQQNHKMHAIFVAERIQNLGGEAVDDVGLVGAFQERVQQVKGYPKDSRAIIEGAIHGEEFGSDMMAEFVKGDLDLESRNMVQSILKEHQQHIELLRKHLK</sequence>
<dbReference type="Proteomes" id="UP000324517">
    <property type="component" value="Unassembled WGS sequence"/>
</dbReference>
<dbReference type="Gene3D" id="1.20.1260.10">
    <property type="match status" value="1"/>
</dbReference>
<dbReference type="RefSeq" id="WP_088018648.1">
    <property type="nucleotide sequence ID" value="NZ_CP020880.1"/>
</dbReference>
<keyword evidence="5" id="KW-1185">Reference proteome</keyword>
<protein>
    <submittedName>
        <fullName evidence="4">Ferritin-like domain-containing protein</fullName>
    </submittedName>
</protein>
<evidence type="ECO:0000259" key="1">
    <source>
        <dbReference type="Pfam" id="PF09537"/>
    </source>
</evidence>
<dbReference type="EMBL" id="VTET01000001">
    <property type="protein sequence ID" value="TYS74446.1"/>
    <property type="molecule type" value="Genomic_DNA"/>
</dbReference>
<dbReference type="Proteomes" id="UP000195573">
    <property type="component" value="Chromosome"/>
</dbReference>
<evidence type="ECO:0000313" key="5">
    <source>
        <dbReference type="Proteomes" id="UP000195573"/>
    </source>
</evidence>
<dbReference type="EMBL" id="VTEU01000009">
    <property type="protein sequence ID" value="TYS55891.1"/>
    <property type="molecule type" value="Genomic_DNA"/>
</dbReference>
<name>A0A1Y0CNU9_9BACI</name>
<dbReference type="InterPro" id="IPR019052">
    <property type="entry name" value="DUF2383"/>
</dbReference>
<dbReference type="SUPFAM" id="SSF47240">
    <property type="entry name" value="Ferritin-like"/>
    <property type="match status" value="1"/>
</dbReference>
<evidence type="ECO:0000313" key="4">
    <source>
        <dbReference type="EMBL" id="TYS74446.1"/>
    </source>
</evidence>
<reference evidence="6 7" key="2">
    <citation type="submission" date="2019-08" db="EMBL/GenBank/DDBJ databases">
        <title>Bacillus genomes from the desert of Cuatro Cienegas, Coahuila.</title>
        <authorList>
            <person name="Olmedo-Alvarez G."/>
        </authorList>
    </citation>
    <scope>NUCLEOTIDE SEQUENCE [LARGE SCALE GENOMIC DNA]</scope>
    <source>
        <strain evidence="3 6">CH88_3T</strain>
        <strain evidence="4 7">CH98b_3T</strain>
    </source>
</reference>
<dbReference type="AlphaFoldDB" id="A0A1Y0CNU9"/>
<dbReference type="InterPro" id="IPR012347">
    <property type="entry name" value="Ferritin-like"/>
</dbReference>
<evidence type="ECO:0000313" key="6">
    <source>
        <dbReference type="Proteomes" id="UP000323393"/>
    </source>
</evidence>
<dbReference type="KEGG" id="bhk:B4U37_13500"/>
<dbReference type="Pfam" id="PF09537">
    <property type="entry name" value="DUF2383"/>
    <property type="match status" value="1"/>
</dbReference>
<dbReference type="GeneID" id="96739433"/>
<dbReference type="CDD" id="cd00657">
    <property type="entry name" value="Ferritin_like"/>
    <property type="match status" value="1"/>
</dbReference>
<proteinExistence type="predicted"/>
<dbReference type="EMBL" id="CP020880">
    <property type="protein sequence ID" value="ART76998.1"/>
    <property type="molecule type" value="Genomic_DNA"/>
</dbReference>
<reference evidence="2 5" key="1">
    <citation type="submission" date="2017-04" db="EMBL/GenBank/DDBJ databases">
        <title>Complete Genome Sequence of the Bacillus horikoshii 20a strain from Cuatro Cienegas, Coahuila, Mexico.</title>
        <authorList>
            <person name="Zarza E."/>
            <person name="Alcaraz L.D."/>
            <person name="Aguilar-Salinas B."/>
            <person name="Islas A."/>
            <person name="Olmedo-Alvarez G."/>
        </authorList>
    </citation>
    <scope>NUCLEOTIDE SEQUENCE [LARGE SCALE GENOMIC DNA]</scope>
    <source>
        <strain evidence="2 5">20a</strain>
    </source>
</reference>
<evidence type="ECO:0000313" key="3">
    <source>
        <dbReference type="EMBL" id="TYS55891.1"/>
    </source>
</evidence>
<gene>
    <name evidence="2" type="ORF">B4U37_13500</name>
    <name evidence="3" type="ORF">FZC74_17690</name>
    <name evidence="4" type="ORF">FZC75_01730</name>
</gene>
<evidence type="ECO:0000313" key="7">
    <source>
        <dbReference type="Proteomes" id="UP000324517"/>
    </source>
</evidence>
<feature type="domain" description="DUF2383" evidence="1">
    <location>
        <begin position="5"/>
        <end position="110"/>
    </location>
</feature>
<dbReference type="Proteomes" id="UP000323393">
    <property type="component" value="Unassembled WGS sequence"/>
</dbReference>
<evidence type="ECO:0000313" key="2">
    <source>
        <dbReference type="EMBL" id="ART76998.1"/>
    </source>
</evidence>